<feature type="compositionally biased region" description="Acidic residues" evidence="3">
    <location>
        <begin position="666"/>
        <end position="691"/>
    </location>
</feature>
<dbReference type="Gene3D" id="3.30.420.40">
    <property type="match status" value="2"/>
</dbReference>
<reference evidence="4 5" key="1">
    <citation type="journal article" date="2024" name="IMA Fungus">
        <title>IMA Genome - F19 : A genome assembly and annotation guide to empower mycologists, including annotated draft genome sequences of Ceratocystis pirilliformis, Diaporthe australafricana, Fusarium ophioides, Paecilomyces lecythidis, and Sporothrix stenoceras.</title>
        <authorList>
            <person name="Aylward J."/>
            <person name="Wilson A.M."/>
            <person name="Visagie C.M."/>
            <person name="Spraker J."/>
            <person name="Barnes I."/>
            <person name="Buitendag C."/>
            <person name="Ceriani C."/>
            <person name="Del Mar Angel L."/>
            <person name="du Plessis D."/>
            <person name="Fuchs T."/>
            <person name="Gasser K."/>
            <person name="Kramer D."/>
            <person name="Li W."/>
            <person name="Munsamy K."/>
            <person name="Piso A."/>
            <person name="Price J.L."/>
            <person name="Sonnekus B."/>
            <person name="Thomas C."/>
            <person name="van der Nest A."/>
            <person name="van Dijk A."/>
            <person name="van Heerden A."/>
            <person name="van Vuuren N."/>
            <person name="Yilmaz N."/>
            <person name="Duong T.A."/>
            <person name="van der Merwe N.A."/>
            <person name="Wingfield M.J."/>
            <person name="Wingfield B.D."/>
        </authorList>
    </citation>
    <scope>NUCLEOTIDE SEQUENCE [LARGE SCALE GENOMIC DNA]</scope>
    <source>
        <strain evidence="4 5">CMW 18167</strain>
    </source>
</reference>
<dbReference type="CDD" id="cd10170">
    <property type="entry name" value="ASKHA_NBD_HSP70"/>
    <property type="match status" value="1"/>
</dbReference>
<dbReference type="InterPro" id="IPR013126">
    <property type="entry name" value="Hsp_70_fam"/>
</dbReference>
<name>A0ABR3X0P5_9EURO</name>
<evidence type="ECO:0000256" key="2">
    <source>
        <dbReference type="ARBA" id="ARBA00022840"/>
    </source>
</evidence>
<gene>
    <name evidence="4" type="ORF">Plec18167_007821</name>
</gene>
<evidence type="ECO:0000256" key="3">
    <source>
        <dbReference type="SAM" id="MobiDB-lite"/>
    </source>
</evidence>
<protein>
    <submittedName>
        <fullName evidence="4">Uncharacterized protein</fullName>
    </submittedName>
</protein>
<proteinExistence type="predicted"/>
<dbReference type="Gene3D" id="3.90.640.10">
    <property type="entry name" value="Actin, Chain A, domain 4"/>
    <property type="match status" value="1"/>
</dbReference>
<dbReference type="InterPro" id="IPR043129">
    <property type="entry name" value="ATPase_NBD"/>
</dbReference>
<feature type="region of interest" description="Disordered" evidence="3">
    <location>
        <begin position="645"/>
        <end position="698"/>
    </location>
</feature>
<comment type="caution">
    <text evidence="4">The sequence shown here is derived from an EMBL/GenBank/DDBJ whole genome shotgun (WGS) entry which is preliminary data.</text>
</comment>
<dbReference type="Pfam" id="PF00012">
    <property type="entry name" value="HSP70"/>
    <property type="match status" value="1"/>
</dbReference>
<organism evidence="4 5">
    <name type="scientific">Paecilomyces lecythidis</name>
    <dbReference type="NCBI Taxonomy" id="3004212"/>
    <lineage>
        <taxon>Eukaryota</taxon>
        <taxon>Fungi</taxon>
        <taxon>Dikarya</taxon>
        <taxon>Ascomycota</taxon>
        <taxon>Pezizomycotina</taxon>
        <taxon>Eurotiomycetes</taxon>
        <taxon>Eurotiomycetidae</taxon>
        <taxon>Eurotiales</taxon>
        <taxon>Thermoascaceae</taxon>
        <taxon>Paecilomyces</taxon>
    </lineage>
</organism>
<keyword evidence="1" id="KW-0547">Nucleotide-binding</keyword>
<evidence type="ECO:0000313" key="5">
    <source>
        <dbReference type="Proteomes" id="UP001583193"/>
    </source>
</evidence>
<dbReference type="SUPFAM" id="SSF53067">
    <property type="entry name" value="Actin-like ATPase domain"/>
    <property type="match status" value="2"/>
</dbReference>
<keyword evidence="5" id="KW-1185">Reference proteome</keyword>
<sequence length="698" mass="77621">MPSLQIGLDDLESPKSKSIPAKRKANYTNRGAYNGSGKWEKRVKVEHGDSASTASSRSVVSKRTSMIVGVDFGTTFSGISTVNSTDDVGLVKIMRNWPGINDNYDKVPSIISYGNGTSDSSSLLWGYQVRPEMESSTWFKLLLVQDAATEEHDDPLLRQCAGRGLMRTIGDKQPAQICQDYLRCLYNHVLETLKMECSASVLELTPLHFVLATPAGWKDKERARIDSAARSSGFGTRPNDKITLVPEPEAAALAAFDNYQRRFGANGPLKANTNSIVVDMGGGTVDLITYMIKSVRPFAVNEACVGTSAKCGGTTIDRNFHMWMENTFGNAFKQIPAARVGPGSQFMASFERAKRQFDGGEQWLSSVFLKMDVPESQQYSRTFNEVIISSDAFASMFKPVIDRVIALIEEQYKTAKAKDKKVPTKIKKACKKLIPQAEVLKPENAWSAISQGATLRILQPRVTSRRNRRSYGICVHQKFVEGLHREQDAFELKGIGKRVGKLMHWHAIKVSVVPSCLSRIIIVTEIKGAATKANKKVWLKALVELGGTNGEAGTVDIYASEADDPPIRVDDPRVYKLGDIKLDFADIPHPDKKLRSRNSWVGRQSNYVQKVHIGQVIQPESNTVEFIGRVGRKYVGLRSFHYDDFGSSTQGPRTSSEDEHEHEVAEYEDPNDEDFEYFEESDGSEDSEESGQELFVRT</sequence>
<evidence type="ECO:0000313" key="4">
    <source>
        <dbReference type="EMBL" id="KAL1869523.1"/>
    </source>
</evidence>
<dbReference type="Proteomes" id="UP001583193">
    <property type="component" value="Unassembled WGS sequence"/>
</dbReference>
<keyword evidence="2" id="KW-0067">ATP-binding</keyword>
<feature type="compositionally biased region" description="Basic and acidic residues" evidence="3">
    <location>
        <begin position="655"/>
        <end position="665"/>
    </location>
</feature>
<dbReference type="EMBL" id="JAVDPF010000034">
    <property type="protein sequence ID" value="KAL1869523.1"/>
    <property type="molecule type" value="Genomic_DNA"/>
</dbReference>
<dbReference type="PANTHER" id="PTHR14187">
    <property type="entry name" value="ALPHA KINASE/ELONGATION FACTOR 2 KINASE"/>
    <property type="match status" value="1"/>
</dbReference>
<evidence type="ECO:0000256" key="1">
    <source>
        <dbReference type="ARBA" id="ARBA00022741"/>
    </source>
</evidence>
<feature type="region of interest" description="Disordered" evidence="3">
    <location>
        <begin position="1"/>
        <end position="33"/>
    </location>
</feature>
<accession>A0ABR3X0P5</accession>
<dbReference type="PANTHER" id="PTHR14187:SF81">
    <property type="entry name" value="HSP70 FAMILY PROTEIN (AFU_ORTHOLOGUE AFUA_4G14040)"/>
    <property type="match status" value="1"/>
</dbReference>